<dbReference type="NCBIfam" id="TIGR04057">
    <property type="entry name" value="SusC_RagA_signa"/>
    <property type="match status" value="1"/>
</dbReference>
<dbReference type="SUPFAM" id="SSF49464">
    <property type="entry name" value="Carboxypeptidase regulatory domain-like"/>
    <property type="match status" value="1"/>
</dbReference>
<dbReference type="Pfam" id="PF07715">
    <property type="entry name" value="Plug"/>
    <property type="match status" value="1"/>
</dbReference>
<keyword evidence="3 7" id="KW-1134">Transmembrane beta strand</keyword>
<keyword evidence="5 7" id="KW-0472">Membrane</keyword>
<dbReference type="InterPro" id="IPR036942">
    <property type="entry name" value="Beta-barrel_TonB_sf"/>
</dbReference>
<protein>
    <submittedName>
        <fullName evidence="10">SusC/RagA family TonB-linked outer membrane protein</fullName>
    </submittedName>
</protein>
<feature type="chain" id="PRO_5045298505" evidence="8">
    <location>
        <begin position="27"/>
        <end position="1133"/>
    </location>
</feature>
<sequence length="1133" mass="128576">MKRKRHYILCIVTFMLLVLCGFNASAQSLQTKIVLELKNQPLKDGLDQVGKLSGFRMNYSLTLISTYKNITLPKSERTVDNTLKALLTNTNLTYSVSSDKILIIAKPETREDTKTVQPESRQDPETNNVVITGVITDMDNNPLPSVSVQVKNTGLAVLSNANGEYSITIPQGTESNPVLIFSFIGMKPQEVRYTGKNLNIVLEDTVNVLEDVIITGISTKKKNSYTGAVSVITNEELQLFRGRNIFTTLSNIDPSFNVIENNVWGADPNRLPEIQIRGTGNLPSINQLQEQTSTALNTPLIILNGFETNLQRMMDLNDQEISSISILKDGAATALYGSRGANGIIVITTKEPEIGKLRLSLRSEMSLNLPDLSSYHLLNSRDKLKLEEMSGYYENALRTPAQNIALQQYYNEVLAEVAKGVNTDWLAKPLHNSIDQNHYLKLEGGDRSFQYAIKAQYNDRQGVMRESGRKVFNGGIDLTYKHQRLTFRNSLMIGHTNQEESPYGSFSQYAELNPYWKPYDKQGHLVRFFTPYSDVYWGQTGNPRYNGAWPNPMYNATLNTYDKSDYTDITNNFAIEWKPLSELFFRGSIAIGSNTSNHDVFKPADHSDFAGYTDEDLFRKGSYSYSNGKNFNYQVNFSVNFSRVYAEKHSLYAMANVDVTQNRGRSYSFLAEGFPDESIDFLGMALQYQKDGSPGGSESTTRRIGVLGNANYIYDNRYMLDFSYRMDGASQYGTNRRFAPFWSVGAGWNLHNEAIIRDNLKFVNRLKIRGSIGTTGSQDFAAYMALATYRYYTDRRYNIWTGAYQVALGNKDLQWQVRKKYNLGLETDIFNSRLRLEADIYKEKTSNLLSDLELPYSNGFSTYTENVGNLESRGFELSATVFLIQDLKRGMSWSVRGMVAHDKDKIVKLSEAMKAANEKLALLGGSSPNKILREGDSPSTIYVVQSLGIDPSTGRELYLTKEGEVTYTWNARDRIAVGNSRPKYRGSFSSMFRYKDFTLNVSFGYQWGGQLYNQTLRDKVEVTNKLMNVDERVFTDRWKQPGDEVFFRGINDYDYTMSEATSRFVQNENTLICQNATLMYEIRAKKWLDMLGVQNMQVSASTGELFYISSVKRERGTNYPFTRQLIMSLSLMF</sequence>
<dbReference type="InterPro" id="IPR023997">
    <property type="entry name" value="TonB-dep_OMP_SusC/RagA_CS"/>
</dbReference>
<dbReference type="InterPro" id="IPR023996">
    <property type="entry name" value="TonB-dep_OMP_SusC/RagA"/>
</dbReference>
<proteinExistence type="inferred from homology"/>
<keyword evidence="6 7" id="KW-0998">Cell outer membrane</keyword>
<evidence type="ECO:0000256" key="3">
    <source>
        <dbReference type="ARBA" id="ARBA00022452"/>
    </source>
</evidence>
<comment type="similarity">
    <text evidence="7">Belongs to the TonB-dependent receptor family.</text>
</comment>
<evidence type="ECO:0000256" key="2">
    <source>
        <dbReference type="ARBA" id="ARBA00022448"/>
    </source>
</evidence>
<comment type="subcellular location">
    <subcellularLocation>
        <location evidence="1 7">Cell outer membrane</location>
        <topology evidence="1 7">Multi-pass membrane protein</topology>
    </subcellularLocation>
</comment>
<organism evidence="10 11">
    <name type="scientific">Dysgonomonas termitidis</name>
    <dbReference type="NCBI Taxonomy" id="1516126"/>
    <lineage>
        <taxon>Bacteria</taxon>
        <taxon>Pseudomonadati</taxon>
        <taxon>Bacteroidota</taxon>
        <taxon>Bacteroidia</taxon>
        <taxon>Bacteroidales</taxon>
        <taxon>Dysgonomonadaceae</taxon>
        <taxon>Dysgonomonas</taxon>
    </lineage>
</organism>
<evidence type="ECO:0000313" key="10">
    <source>
        <dbReference type="EMBL" id="MFC4672675.1"/>
    </source>
</evidence>
<comment type="caution">
    <text evidence="10">The sequence shown here is derived from an EMBL/GenBank/DDBJ whole genome shotgun (WGS) entry which is preliminary data.</text>
</comment>
<dbReference type="SUPFAM" id="SSF56935">
    <property type="entry name" value="Porins"/>
    <property type="match status" value="1"/>
</dbReference>
<evidence type="ECO:0000256" key="8">
    <source>
        <dbReference type="SAM" id="SignalP"/>
    </source>
</evidence>
<evidence type="ECO:0000256" key="4">
    <source>
        <dbReference type="ARBA" id="ARBA00022692"/>
    </source>
</evidence>
<evidence type="ECO:0000256" key="7">
    <source>
        <dbReference type="PROSITE-ProRule" id="PRU01360"/>
    </source>
</evidence>
<dbReference type="RefSeq" id="WP_379993868.1">
    <property type="nucleotide sequence ID" value="NZ_JBHSGN010000024.1"/>
</dbReference>
<name>A0ABV9KR84_9BACT</name>
<evidence type="ECO:0000256" key="1">
    <source>
        <dbReference type="ARBA" id="ARBA00004571"/>
    </source>
</evidence>
<dbReference type="InterPro" id="IPR008969">
    <property type="entry name" value="CarboxyPept-like_regulatory"/>
</dbReference>
<reference evidence="11" key="1">
    <citation type="journal article" date="2019" name="Int. J. Syst. Evol. Microbiol.">
        <title>The Global Catalogue of Microorganisms (GCM) 10K type strain sequencing project: providing services to taxonomists for standard genome sequencing and annotation.</title>
        <authorList>
            <consortium name="The Broad Institute Genomics Platform"/>
            <consortium name="The Broad Institute Genome Sequencing Center for Infectious Disease"/>
            <person name="Wu L."/>
            <person name="Ma J."/>
        </authorList>
    </citation>
    <scope>NUCLEOTIDE SEQUENCE [LARGE SCALE GENOMIC DNA]</scope>
    <source>
        <strain evidence="11">CCUG 66188</strain>
    </source>
</reference>
<dbReference type="Gene3D" id="2.60.40.1120">
    <property type="entry name" value="Carboxypeptidase-like, regulatory domain"/>
    <property type="match status" value="1"/>
</dbReference>
<evidence type="ECO:0000256" key="5">
    <source>
        <dbReference type="ARBA" id="ARBA00023136"/>
    </source>
</evidence>
<evidence type="ECO:0000313" key="11">
    <source>
        <dbReference type="Proteomes" id="UP001596023"/>
    </source>
</evidence>
<dbReference type="NCBIfam" id="TIGR04056">
    <property type="entry name" value="OMP_RagA_SusC"/>
    <property type="match status" value="1"/>
</dbReference>
<dbReference type="Gene3D" id="3.55.50.30">
    <property type="match status" value="1"/>
</dbReference>
<evidence type="ECO:0000259" key="9">
    <source>
        <dbReference type="Pfam" id="PF07715"/>
    </source>
</evidence>
<dbReference type="Pfam" id="PF13715">
    <property type="entry name" value="CarbopepD_reg_2"/>
    <property type="match status" value="1"/>
</dbReference>
<dbReference type="Gene3D" id="2.170.130.10">
    <property type="entry name" value="TonB-dependent receptor, plug domain"/>
    <property type="match status" value="1"/>
</dbReference>
<dbReference type="PROSITE" id="PS52016">
    <property type="entry name" value="TONB_DEPENDENT_REC_3"/>
    <property type="match status" value="1"/>
</dbReference>
<gene>
    <name evidence="10" type="ORF">ACFO6W_03100</name>
</gene>
<feature type="signal peptide" evidence="8">
    <location>
        <begin position="1"/>
        <end position="26"/>
    </location>
</feature>
<dbReference type="InterPro" id="IPR037066">
    <property type="entry name" value="Plug_dom_sf"/>
</dbReference>
<dbReference type="Proteomes" id="UP001596023">
    <property type="component" value="Unassembled WGS sequence"/>
</dbReference>
<keyword evidence="8" id="KW-0732">Signal</keyword>
<keyword evidence="4 7" id="KW-0812">Transmembrane</keyword>
<keyword evidence="11" id="KW-1185">Reference proteome</keyword>
<evidence type="ECO:0000256" key="6">
    <source>
        <dbReference type="ARBA" id="ARBA00023237"/>
    </source>
</evidence>
<feature type="domain" description="TonB-dependent receptor plug" evidence="9">
    <location>
        <begin position="222"/>
        <end position="344"/>
    </location>
</feature>
<dbReference type="InterPro" id="IPR012910">
    <property type="entry name" value="Plug_dom"/>
</dbReference>
<accession>A0ABV9KR84</accession>
<dbReference type="InterPro" id="IPR039426">
    <property type="entry name" value="TonB-dep_rcpt-like"/>
</dbReference>
<dbReference type="Gene3D" id="2.40.170.20">
    <property type="entry name" value="TonB-dependent receptor, beta-barrel domain"/>
    <property type="match status" value="1"/>
</dbReference>
<dbReference type="EMBL" id="JBHSGN010000024">
    <property type="protein sequence ID" value="MFC4672675.1"/>
    <property type="molecule type" value="Genomic_DNA"/>
</dbReference>
<keyword evidence="2 7" id="KW-0813">Transport</keyword>